<keyword evidence="3" id="KW-1185">Reference proteome</keyword>
<feature type="region of interest" description="Disordered" evidence="1">
    <location>
        <begin position="1"/>
        <end position="34"/>
    </location>
</feature>
<gene>
    <name evidence="2" type="ORF">ACRE_017360</name>
</gene>
<dbReference type="HOGENOM" id="CLU_2372264_0_0_1"/>
<comment type="caution">
    <text evidence="2">The sequence shown here is derived from an EMBL/GenBank/DDBJ whole genome shotgun (WGS) entry which is preliminary data.</text>
</comment>
<evidence type="ECO:0000256" key="1">
    <source>
        <dbReference type="SAM" id="MobiDB-lite"/>
    </source>
</evidence>
<feature type="compositionally biased region" description="Polar residues" evidence="1">
    <location>
        <begin position="18"/>
        <end position="27"/>
    </location>
</feature>
<proteinExistence type="predicted"/>
<protein>
    <submittedName>
        <fullName evidence="2">Uncharacterized protein</fullName>
    </submittedName>
</protein>
<dbReference type="Proteomes" id="UP000029964">
    <property type="component" value="Unassembled WGS sequence"/>
</dbReference>
<sequence length="95" mass="10537">MNGAAGFERADGRHTMMPMQSTDTTTWKLDGIHDDSERDDGIEVVYVPIPPQQDPHLGGDDGDDRQCPSDPFMHCGFYGRLAQTDLHTLRPLLPA</sequence>
<reference evidence="3" key="1">
    <citation type="journal article" date="2014" name="Genome Announc.">
        <title>Genome sequence and annotation of Acremonium chrysogenum, producer of the beta-lactam antibiotic cephalosporin C.</title>
        <authorList>
            <person name="Terfehr D."/>
            <person name="Dahlmann T.A."/>
            <person name="Specht T."/>
            <person name="Zadra I."/>
            <person name="Kuernsteiner H."/>
            <person name="Kueck U."/>
        </authorList>
    </citation>
    <scope>NUCLEOTIDE SEQUENCE [LARGE SCALE GENOMIC DNA]</scope>
    <source>
        <strain evidence="3">ATCC 11550 / CBS 779.69 / DSM 880 / IAM 14645 / JCM 23072 / IMI 49137</strain>
    </source>
</reference>
<dbReference type="AlphaFoldDB" id="A0A086TDF9"/>
<organism evidence="2 3">
    <name type="scientific">Hapsidospora chrysogenum (strain ATCC 11550 / CBS 779.69 / DSM 880 / IAM 14645 / JCM 23072 / IMI 49137)</name>
    <name type="common">Acremonium chrysogenum</name>
    <dbReference type="NCBI Taxonomy" id="857340"/>
    <lineage>
        <taxon>Eukaryota</taxon>
        <taxon>Fungi</taxon>
        <taxon>Dikarya</taxon>
        <taxon>Ascomycota</taxon>
        <taxon>Pezizomycotina</taxon>
        <taxon>Sordariomycetes</taxon>
        <taxon>Hypocreomycetidae</taxon>
        <taxon>Hypocreales</taxon>
        <taxon>Bionectriaceae</taxon>
        <taxon>Hapsidospora</taxon>
    </lineage>
</organism>
<accession>A0A086TDF9</accession>
<name>A0A086TDF9_HAPC1</name>
<dbReference type="EMBL" id="JPKY01000010">
    <property type="protein sequence ID" value="KFH47391.1"/>
    <property type="molecule type" value="Genomic_DNA"/>
</dbReference>
<evidence type="ECO:0000313" key="2">
    <source>
        <dbReference type="EMBL" id="KFH47391.1"/>
    </source>
</evidence>
<evidence type="ECO:0000313" key="3">
    <source>
        <dbReference type="Proteomes" id="UP000029964"/>
    </source>
</evidence>